<evidence type="ECO:0000313" key="1">
    <source>
        <dbReference type="EMBL" id="JAE10051.1"/>
    </source>
</evidence>
<protein>
    <submittedName>
        <fullName evidence="1">Uncharacterized protein</fullName>
    </submittedName>
</protein>
<dbReference type="AlphaFoldDB" id="A0A0A9FIV1"/>
<accession>A0A0A9FIV1</accession>
<organism evidence="1">
    <name type="scientific">Arundo donax</name>
    <name type="common">Giant reed</name>
    <name type="synonym">Donax arundinaceus</name>
    <dbReference type="NCBI Taxonomy" id="35708"/>
    <lineage>
        <taxon>Eukaryota</taxon>
        <taxon>Viridiplantae</taxon>
        <taxon>Streptophyta</taxon>
        <taxon>Embryophyta</taxon>
        <taxon>Tracheophyta</taxon>
        <taxon>Spermatophyta</taxon>
        <taxon>Magnoliopsida</taxon>
        <taxon>Liliopsida</taxon>
        <taxon>Poales</taxon>
        <taxon>Poaceae</taxon>
        <taxon>PACMAD clade</taxon>
        <taxon>Arundinoideae</taxon>
        <taxon>Arundineae</taxon>
        <taxon>Arundo</taxon>
    </lineage>
</organism>
<dbReference type="EMBL" id="GBRH01187845">
    <property type="protein sequence ID" value="JAE10051.1"/>
    <property type="molecule type" value="Transcribed_RNA"/>
</dbReference>
<proteinExistence type="predicted"/>
<reference evidence="1" key="2">
    <citation type="journal article" date="2015" name="Data Brief">
        <title>Shoot transcriptome of the giant reed, Arundo donax.</title>
        <authorList>
            <person name="Barrero R.A."/>
            <person name="Guerrero F.D."/>
            <person name="Moolhuijzen P."/>
            <person name="Goolsby J.A."/>
            <person name="Tidwell J."/>
            <person name="Bellgard S.E."/>
            <person name="Bellgard M.I."/>
        </authorList>
    </citation>
    <scope>NUCLEOTIDE SEQUENCE</scope>
    <source>
        <tissue evidence="1">Shoot tissue taken approximately 20 cm above the soil surface</tissue>
    </source>
</reference>
<name>A0A0A9FIV1_ARUDO</name>
<sequence length="20" mass="2347">MHELRKFAQILDHLVVLING</sequence>
<reference evidence="1" key="1">
    <citation type="submission" date="2014-09" db="EMBL/GenBank/DDBJ databases">
        <authorList>
            <person name="Magalhaes I.L.F."/>
            <person name="Oliveira U."/>
            <person name="Santos F.R."/>
            <person name="Vidigal T.H.D.A."/>
            <person name="Brescovit A.D."/>
            <person name="Santos A.J."/>
        </authorList>
    </citation>
    <scope>NUCLEOTIDE SEQUENCE</scope>
    <source>
        <tissue evidence="1">Shoot tissue taken approximately 20 cm above the soil surface</tissue>
    </source>
</reference>